<dbReference type="GO" id="GO:0005524">
    <property type="term" value="F:ATP binding"/>
    <property type="evidence" value="ECO:0007669"/>
    <property type="project" value="UniProtKB-UniRule"/>
</dbReference>
<reference evidence="13 14" key="1">
    <citation type="submission" date="2019-08" db="EMBL/GenBank/DDBJ databases">
        <title>In-depth cultivation of the pig gut microbiome towards novel bacterial diversity and tailored functional studies.</title>
        <authorList>
            <person name="Wylensek D."/>
            <person name="Hitch T.C.A."/>
            <person name="Clavel T."/>
        </authorList>
    </citation>
    <scope>NUCLEOTIDE SEQUENCE [LARGE SCALE GENOMIC DNA]</scope>
    <source>
        <strain evidence="13 14">MUC/MUC-530-WT-4D</strain>
    </source>
</reference>
<protein>
    <recommendedName>
        <fullName evidence="4 11">Guanylate kinase</fullName>
        <ecNumber evidence="3 11">2.7.4.8</ecNumber>
    </recommendedName>
    <alternativeName>
        <fullName evidence="9 11">GMP kinase</fullName>
    </alternativeName>
</protein>
<feature type="domain" description="Guanylate kinase-like" evidence="12">
    <location>
        <begin position="5"/>
        <end position="184"/>
    </location>
</feature>
<dbReference type="PROSITE" id="PS50052">
    <property type="entry name" value="GUANYLATE_KINASE_2"/>
    <property type="match status" value="1"/>
</dbReference>
<evidence type="ECO:0000313" key="13">
    <source>
        <dbReference type="EMBL" id="MST75785.1"/>
    </source>
</evidence>
<evidence type="ECO:0000259" key="12">
    <source>
        <dbReference type="PROSITE" id="PS50052"/>
    </source>
</evidence>
<feature type="binding site" evidence="11">
    <location>
        <begin position="12"/>
        <end position="19"/>
    </location>
    <ligand>
        <name>ATP</name>
        <dbReference type="ChEBI" id="CHEBI:30616"/>
    </ligand>
</feature>
<comment type="function">
    <text evidence="1 11">Essential for recycling GMP and indirectly, cGMP.</text>
</comment>
<evidence type="ECO:0000313" key="14">
    <source>
        <dbReference type="Proteomes" id="UP000474024"/>
    </source>
</evidence>
<dbReference type="InterPro" id="IPR020590">
    <property type="entry name" value="Guanylate_kinase_CS"/>
</dbReference>
<evidence type="ECO:0000256" key="9">
    <source>
        <dbReference type="ARBA" id="ARBA00030128"/>
    </source>
</evidence>
<proteinExistence type="inferred from homology"/>
<dbReference type="CDD" id="cd00071">
    <property type="entry name" value="GMPK"/>
    <property type="match status" value="1"/>
</dbReference>
<gene>
    <name evidence="11" type="primary">gmk</name>
    <name evidence="13" type="ORF">FYJ75_12420</name>
</gene>
<dbReference type="HAMAP" id="MF_00328">
    <property type="entry name" value="Guanylate_kinase"/>
    <property type="match status" value="1"/>
</dbReference>
<comment type="similarity">
    <text evidence="2 11">Belongs to the guanylate kinase family.</text>
</comment>
<evidence type="ECO:0000256" key="2">
    <source>
        <dbReference type="ARBA" id="ARBA00005790"/>
    </source>
</evidence>
<dbReference type="Gene3D" id="3.40.50.300">
    <property type="entry name" value="P-loop containing nucleotide triphosphate hydrolases"/>
    <property type="match status" value="1"/>
</dbReference>
<keyword evidence="7 11" id="KW-0418">Kinase</keyword>
<dbReference type="RefSeq" id="WP_154430780.1">
    <property type="nucleotide sequence ID" value="NZ_VUNI01000026.1"/>
</dbReference>
<dbReference type="SMART" id="SM00072">
    <property type="entry name" value="GuKc"/>
    <property type="match status" value="1"/>
</dbReference>
<evidence type="ECO:0000256" key="5">
    <source>
        <dbReference type="ARBA" id="ARBA00022679"/>
    </source>
</evidence>
<dbReference type="PANTHER" id="PTHR23117">
    <property type="entry name" value="GUANYLATE KINASE-RELATED"/>
    <property type="match status" value="1"/>
</dbReference>
<evidence type="ECO:0000256" key="10">
    <source>
        <dbReference type="ARBA" id="ARBA00048594"/>
    </source>
</evidence>
<dbReference type="GO" id="GO:0005829">
    <property type="term" value="C:cytosol"/>
    <property type="evidence" value="ECO:0007669"/>
    <property type="project" value="TreeGrafter"/>
</dbReference>
<evidence type="ECO:0000256" key="4">
    <source>
        <dbReference type="ARBA" id="ARBA00016296"/>
    </source>
</evidence>
<dbReference type="InterPro" id="IPR008145">
    <property type="entry name" value="GK/Ca_channel_bsu"/>
</dbReference>
<dbReference type="PROSITE" id="PS00856">
    <property type="entry name" value="GUANYLATE_KINASE_1"/>
    <property type="match status" value="1"/>
</dbReference>
<evidence type="ECO:0000256" key="11">
    <source>
        <dbReference type="HAMAP-Rule" id="MF_00328"/>
    </source>
</evidence>
<dbReference type="EMBL" id="VUNI01000026">
    <property type="protein sequence ID" value="MST75785.1"/>
    <property type="molecule type" value="Genomic_DNA"/>
</dbReference>
<name>A0A6L5YTT9_9FIRM</name>
<dbReference type="Proteomes" id="UP000474024">
    <property type="component" value="Unassembled WGS sequence"/>
</dbReference>
<dbReference type="FunFam" id="3.30.63.10:FF:000002">
    <property type="entry name" value="Guanylate kinase 1"/>
    <property type="match status" value="1"/>
</dbReference>
<keyword evidence="6 11" id="KW-0547">Nucleotide-binding</keyword>
<keyword evidence="8 11" id="KW-0067">ATP-binding</keyword>
<accession>A0A6L5YTT9</accession>
<evidence type="ECO:0000256" key="8">
    <source>
        <dbReference type="ARBA" id="ARBA00022840"/>
    </source>
</evidence>
<dbReference type="InterPro" id="IPR027417">
    <property type="entry name" value="P-loop_NTPase"/>
</dbReference>
<dbReference type="EC" id="2.7.4.8" evidence="3 11"/>
<sequence>MAKKGILVVVSGFSGAGKGTIMKNLMSRYGESYGLSVSATTRAPRPGEVDGKDYFFVSKEQFETMISEEKLIEYAKYVDNYYGTPRDFVEKQLEAGKSVILEIEIQGALKVKNKFPDTRLLFVTAPSAEELKNRLVGRGTETQDVIEARLSRAYEESLGIENYDYLVINDDLERCVDHVHSILENECSQRSEENSGDRVSANIDFIKNMRNELLSFSKGE</sequence>
<comment type="catalytic activity">
    <reaction evidence="10 11">
        <text>GMP + ATP = GDP + ADP</text>
        <dbReference type="Rhea" id="RHEA:20780"/>
        <dbReference type="ChEBI" id="CHEBI:30616"/>
        <dbReference type="ChEBI" id="CHEBI:58115"/>
        <dbReference type="ChEBI" id="CHEBI:58189"/>
        <dbReference type="ChEBI" id="CHEBI:456216"/>
        <dbReference type="EC" id="2.7.4.8"/>
    </reaction>
</comment>
<dbReference type="GO" id="GO:0004385">
    <property type="term" value="F:GMP kinase activity"/>
    <property type="evidence" value="ECO:0007669"/>
    <property type="project" value="UniProtKB-UniRule"/>
</dbReference>
<comment type="subcellular location">
    <subcellularLocation>
        <location evidence="11">Cytoplasm</location>
    </subcellularLocation>
</comment>
<keyword evidence="14" id="KW-1185">Reference proteome</keyword>
<evidence type="ECO:0000256" key="7">
    <source>
        <dbReference type="ARBA" id="ARBA00022777"/>
    </source>
</evidence>
<evidence type="ECO:0000256" key="6">
    <source>
        <dbReference type="ARBA" id="ARBA00022741"/>
    </source>
</evidence>
<evidence type="ECO:0000256" key="1">
    <source>
        <dbReference type="ARBA" id="ARBA00003531"/>
    </source>
</evidence>
<organism evidence="13 14">
    <name type="scientific">Roseburia porci</name>
    <dbReference type="NCBI Taxonomy" id="2605790"/>
    <lineage>
        <taxon>Bacteria</taxon>
        <taxon>Bacillati</taxon>
        <taxon>Bacillota</taxon>
        <taxon>Clostridia</taxon>
        <taxon>Lachnospirales</taxon>
        <taxon>Lachnospiraceae</taxon>
        <taxon>Roseburia</taxon>
    </lineage>
</organism>
<keyword evidence="11" id="KW-0963">Cytoplasm</keyword>
<dbReference type="InterPro" id="IPR017665">
    <property type="entry name" value="Guanylate_kinase"/>
</dbReference>
<dbReference type="AlphaFoldDB" id="A0A6L5YTT9"/>
<dbReference type="InterPro" id="IPR008144">
    <property type="entry name" value="Guanylate_kin-like_dom"/>
</dbReference>
<keyword evidence="5 11" id="KW-0808">Transferase</keyword>
<dbReference type="SUPFAM" id="SSF52540">
    <property type="entry name" value="P-loop containing nucleoside triphosphate hydrolases"/>
    <property type="match status" value="1"/>
</dbReference>
<evidence type="ECO:0000256" key="3">
    <source>
        <dbReference type="ARBA" id="ARBA00012961"/>
    </source>
</evidence>
<dbReference type="Pfam" id="PF00625">
    <property type="entry name" value="Guanylate_kin"/>
    <property type="match status" value="1"/>
</dbReference>
<dbReference type="Gene3D" id="3.30.63.10">
    <property type="entry name" value="Guanylate Kinase phosphate binding domain"/>
    <property type="match status" value="1"/>
</dbReference>
<comment type="caution">
    <text evidence="13">The sequence shown here is derived from an EMBL/GenBank/DDBJ whole genome shotgun (WGS) entry which is preliminary data.</text>
</comment>
<dbReference type="NCBIfam" id="TIGR03263">
    <property type="entry name" value="guanyl_kin"/>
    <property type="match status" value="1"/>
</dbReference>
<dbReference type="PANTHER" id="PTHR23117:SF13">
    <property type="entry name" value="GUANYLATE KINASE"/>
    <property type="match status" value="1"/>
</dbReference>